<organism evidence="1 2">
    <name type="scientific">Acrobeloides nanus</name>
    <dbReference type="NCBI Taxonomy" id="290746"/>
    <lineage>
        <taxon>Eukaryota</taxon>
        <taxon>Metazoa</taxon>
        <taxon>Ecdysozoa</taxon>
        <taxon>Nematoda</taxon>
        <taxon>Chromadorea</taxon>
        <taxon>Rhabditida</taxon>
        <taxon>Tylenchina</taxon>
        <taxon>Cephalobomorpha</taxon>
        <taxon>Cephaloboidea</taxon>
        <taxon>Cephalobidae</taxon>
        <taxon>Acrobeloides</taxon>
    </lineage>
</organism>
<evidence type="ECO:0000313" key="1">
    <source>
        <dbReference type="Proteomes" id="UP000887540"/>
    </source>
</evidence>
<reference evidence="2" key="1">
    <citation type="submission" date="2022-11" db="UniProtKB">
        <authorList>
            <consortium name="WormBaseParasite"/>
        </authorList>
    </citation>
    <scope>IDENTIFICATION</scope>
</reference>
<sequence length="429" mass="49619">MTSEVQLDRDVISGIFKHKLPQDLDFDLDFKLGLVSKKCFLALKTACDEKFKGVRVKLSSGEILVTSYLFSGRRVKISEPVFCLLNGLSLCELDFGNDNGQRYLQLLRKIKGFGLKRIFFHWCLYNNGDEFANKLIKHFQQRDSNSEFCDPDHRSQMLRIISESSGTLQELCHVPDILLPHLPLTLKLEELTTLLYLIPMNSNIKDFLQLSAKKMVINAHDCYLPSHLLKNINAQTLHVVALRSWAEGIEESSVEIQANPSIQEISIILRNDCFYYAKPVNIIRDKIYDIKKIIESIQKGYPNLTLLEIEDLYYMGSSCELPSKDLIQFFTKLFIKTEALLSELQDLPFSIMMKQVFVHHYTSNYIDYVNEISSLRKDEWKDFEEVKEDPRVEPDKEYLFLKKSTQFGEGKSLEVTFYTTSVSKNNIKG</sequence>
<name>A0A914CFS6_9BILA</name>
<protein>
    <submittedName>
        <fullName evidence="2">Uncharacterized protein</fullName>
    </submittedName>
</protein>
<dbReference type="AlphaFoldDB" id="A0A914CFS6"/>
<evidence type="ECO:0000313" key="2">
    <source>
        <dbReference type="WBParaSite" id="ACRNAN_scaffold1039.g22107.t1"/>
    </source>
</evidence>
<proteinExistence type="predicted"/>
<keyword evidence="1" id="KW-1185">Reference proteome</keyword>
<dbReference type="WBParaSite" id="ACRNAN_scaffold1039.g22107.t1">
    <property type="protein sequence ID" value="ACRNAN_scaffold1039.g22107.t1"/>
    <property type="gene ID" value="ACRNAN_scaffold1039.g22107"/>
</dbReference>
<dbReference type="Proteomes" id="UP000887540">
    <property type="component" value="Unplaced"/>
</dbReference>
<accession>A0A914CFS6</accession>